<keyword evidence="3" id="KW-1185">Reference proteome</keyword>
<sequence>METTEPTETEMVALMGALYGAIQPLARAMRGRMTDGAGDDFDSGDGPDSGDGGPGSAGGPGDGSGWDDGTPAVPLATLAAWRVASEEIERLAARSARLAGARGAGYPDLGAAWKISRQAARKRWPGVVTAERVLPASSHFRAFGGEALVTWRQEEGSWWWIATAANGRGDEAPDEASYASSEEAAAAAGAFLAANATAPRELAG</sequence>
<dbReference type="Proteomes" id="UP000645555">
    <property type="component" value="Unassembled WGS sequence"/>
</dbReference>
<proteinExistence type="predicted"/>
<dbReference type="EMBL" id="BMWD01000002">
    <property type="protein sequence ID" value="GGX44275.1"/>
    <property type="molecule type" value="Genomic_DNA"/>
</dbReference>
<name>A0A918K330_9ACTN</name>
<feature type="region of interest" description="Disordered" evidence="1">
    <location>
        <begin position="32"/>
        <end position="71"/>
    </location>
</feature>
<evidence type="ECO:0000313" key="3">
    <source>
        <dbReference type="Proteomes" id="UP000645555"/>
    </source>
</evidence>
<reference evidence="2" key="1">
    <citation type="journal article" date="2014" name="Int. J. Syst. Evol. Microbiol.">
        <title>Complete genome sequence of Corynebacterium casei LMG S-19264T (=DSM 44701T), isolated from a smear-ripened cheese.</title>
        <authorList>
            <consortium name="US DOE Joint Genome Institute (JGI-PGF)"/>
            <person name="Walter F."/>
            <person name="Albersmeier A."/>
            <person name="Kalinowski J."/>
            <person name="Ruckert C."/>
        </authorList>
    </citation>
    <scope>NUCLEOTIDE SEQUENCE</scope>
    <source>
        <strain evidence="2">JCM 4956</strain>
    </source>
</reference>
<dbReference type="RefSeq" id="WP_190033962.1">
    <property type="nucleotide sequence ID" value="NZ_BMWD01000002.1"/>
</dbReference>
<evidence type="ECO:0000256" key="1">
    <source>
        <dbReference type="SAM" id="MobiDB-lite"/>
    </source>
</evidence>
<feature type="compositionally biased region" description="Gly residues" evidence="1">
    <location>
        <begin position="47"/>
        <end position="66"/>
    </location>
</feature>
<gene>
    <name evidence="2" type="ORF">GCM10010515_08950</name>
</gene>
<dbReference type="AlphaFoldDB" id="A0A918K330"/>
<protein>
    <submittedName>
        <fullName evidence="2">Uncharacterized protein</fullName>
    </submittedName>
</protein>
<comment type="caution">
    <text evidence="2">The sequence shown here is derived from an EMBL/GenBank/DDBJ whole genome shotgun (WGS) entry which is preliminary data.</text>
</comment>
<organism evidence="2 3">
    <name type="scientific">Streptomyces fructofermentans</name>
    <dbReference type="NCBI Taxonomy" id="152141"/>
    <lineage>
        <taxon>Bacteria</taxon>
        <taxon>Bacillati</taxon>
        <taxon>Actinomycetota</taxon>
        <taxon>Actinomycetes</taxon>
        <taxon>Kitasatosporales</taxon>
        <taxon>Streptomycetaceae</taxon>
        <taxon>Streptomyces</taxon>
    </lineage>
</organism>
<reference evidence="2" key="2">
    <citation type="submission" date="2020-09" db="EMBL/GenBank/DDBJ databases">
        <authorList>
            <person name="Sun Q."/>
            <person name="Ohkuma M."/>
        </authorList>
    </citation>
    <scope>NUCLEOTIDE SEQUENCE</scope>
    <source>
        <strain evidence="2">JCM 4956</strain>
    </source>
</reference>
<evidence type="ECO:0000313" key="2">
    <source>
        <dbReference type="EMBL" id="GGX44275.1"/>
    </source>
</evidence>
<accession>A0A918K330</accession>